<keyword evidence="4" id="KW-1133">Transmembrane helix</keyword>
<sequence length="244" mass="26926">MFFSFSKMHVCILLLSALTVVEVKSIDIRGHVGQTVTVKCSAWNISHAVNVNSKYLCQKPCWQSTDIIAKALSGETKRQDRIEISNKGDSLIVKFTNLKMSDSKSYECGVDRIGVDAHIEVHLTVTEAAGHKLPVEPATVGFTVSTAAAPVTQVPSFSPSLLYVIIGLTVTTNVVTLMVLWKCKRRANRQKNVESSPNAPQQDECALAQYEPEFFVDEPAVVYENLHPSTSDGDYNTLHPAKWM</sequence>
<dbReference type="SUPFAM" id="SSF48726">
    <property type="entry name" value="Immunoglobulin"/>
    <property type="match status" value="1"/>
</dbReference>
<evidence type="ECO:0000256" key="5">
    <source>
        <dbReference type="SAM" id="SignalP"/>
    </source>
</evidence>
<dbReference type="Proteomes" id="UP000515145">
    <property type="component" value="Chromosome 1"/>
</dbReference>
<dbReference type="InterPro" id="IPR036179">
    <property type="entry name" value="Ig-like_dom_sf"/>
</dbReference>
<evidence type="ECO:0000256" key="3">
    <source>
        <dbReference type="ARBA" id="ARBA00023136"/>
    </source>
</evidence>
<dbReference type="InterPro" id="IPR013783">
    <property type="entry name" value="Ig-like_fold"/>
</dbReference>
<dbReference type="InterPro" id="IPR013106">
    <property type="entry name" value="Ig_V-set"/>
</dbReference>
<evidence type="ECO:0000256" key="2">
    <source>
        <dbReference type="ARBA" id="ARBA00022692"/>
    </source>
</evidence>
<protein>
    <submittedName>
        <fullName evidence="8">Uncharacterized protein LOC114441069</fullName>
    </submittedName>
</protein>
<dbReference type="GO" id="GO:0005886">
    <property type="term" value="C:plasma membrane"/>
    <property type="evidence" value="ECO:0007669"/>
    <property type="project" value="TreeGrafter"/>
</dbReference>
<keyword evidence="2 4" id="KW-0812">Transmembrane</keyword>
<name>A0A6P7IZ59_9TELE</name>
<dbReference type="InterPro" id="IPR003599">
    <property type="entry name" value="Ig_sub"/>
</dbReference>
<evidence type="ECO:0000259" key="6">
    <source>
        <dbReference type="SMART" id="SM00409"/>
    </source>
</evidence>
<dbReference type="RefSeq" id="XP_028269641.1">
    <property type="nucleotide sequence ID" value="XM_028413840.1"/>
</dbReference>
<dbReference type="GeneID" id="114441069"/>
<keyword evidence="3 4" id="KW-0472">Membrane</keyword>
<gene>
    <name evidence="8" type="primary">LOC114441069</name>
</gene>
<dbReference type="GO" id="GO:0004888">
    <property type="term" value="F:transmembrane signaling receptor activity"/>
    <property type="evidence" value="ECO:0007669"/>
    <property type="project" value="TreeGrafter"/>
</dbReference>
<organism evidence="7 8">
    <name type="scientific">Parambassis ranga</name>
    <name type="common">Indian glassy fish</name>
    <dbReference type="NCBI Taxonomy" id="210632"/>
    <lineage>
        <taxon>Eukaryota</taxon>
        <taxon>Metazoa</taxon>
        <taxon>Chordata</taxon>
        <taxon>Craniata</taxon>
        <taxon>Vertebrata</taxon>
        <taxon>Euteleostomi</taxon>
        <taxon>Actinopterygii</taxon>
        <taxon>Neopterygii</taxon>
        <taxon>Teleostei</taxon>
        <taxon>Neoteleostei</taxon>
        <taxon>Acanthomorphata</taxon>
        <taxon>Ovalentaria</taxon>
        <taxon>Ambassidae</taxon>
        <taxon>Parambassis</taxon>
    </lineage>
</organism>
<reference evidence="8" key="1">
    <citation type="submission" date="2025-08" db="UniProtKB">
        <authorList>
            <consortium name="RefSeq"/>
        </authorList>
    </citation>
    <scope>IDENTIFICATION</scope>
</reference>
<evidence type="ECO:0000313" key="8">
    <source>
        <dbReference type="RefSeq" id="XP_028269641.1"/>
    </source>
</evidence>
<evidence type="ECO:0000256" key="4">
    <source>
        <dbReference type="SAM" id="Phobius"/>
    </source>
</evidence>
<feature type="transmembrane region" description="Helical" evidence="4">
    <location>
        <begin position="161"/>
        <end position="181"/>
    </location>
</feature>
<dbReference type="AlphaFoldDB" id="A0A6P7IZ59"/>
<proteinExistence type="predicted"/>
<dbReference type="InterPro" id="IPR050671">
    <property type="entry name" value="CD300_family_receptors"/>
</dbReference>
<dbReference type="SMART" id="SM00409">
    <property type="entry name" value="IG"/>
    <property type="match status" value="1"/>
</dbReference>
<feature type="chain" id="PRO_5027946542" evidence="5">
    <location>
        <begin position="26"/>
        <end position="244"/>
    </location>
</feature>
<dbReference type="PANTHER" id="PTHR11860:SF87">
    <property type="entry name" value="CMRF35-LIKE MOLECULE 8"/>
    <property type="match status" value="1"/>
</dbReference>
<dbReference type="PANTHER" id="PTHR11860">
    <property type="entry name" value="POLYMERIC-IMMUNOGLOBULIN RECEPTOR"/>
    <property type="match status" value="1"/>
</dbReference>
<keyword evidence="5" id="KW-0732">Signal</keyword>
<dbReference type="Pfam" id="PF07686">
    <property type="entry name" value="V-set"/>
    <property type="match status" value="1"/>
</dbReference>
<comment type="subcellular location">
    <subcellularLocation>
        <location evidence="1">Membrane</location>
    </subcellularLocation>
</comment>
<dbReference type="Gene3D" id="2.60.40.10">
    <property type="entry name" value="Immunoglobulins"/>
    <property type="match status" value="1"/>
</dbReference>
<dbReference type="InParanoid" id="A0A6P7IZ59"/>
<feature type="domain" description="Immunoglobulin" evidence="6">
    <location>
        <begin position="25"/>
        <end position="126"/>
    </location>
</feature>
<accession>A0A6P7IZ59</accession>
<evidence type="ECO:0000313" key="7">
    <source>
        <dbReference type="Proteomes" id="UP000515145"/>
    </source>
</evidence>
<dbReference type="OrthoDB" id="9805957at2759"/>
<keyword evidence="7" id="KW-1185">Reference proteome</keyword>
<feature type="signal peptide" evidence="5">
    <location>
        <begin position="1"/>
        <end position="25"/>
    </location>
</feature>
<evidence type="ECO:0000256" key="1">
    <source>
        <dbReference type="ARBA" id="ARBA00004370"/>
    </source>
</evidence>